<organism evidence="2">
    <name type="scientific">uncultured Solirubrobacteraceae bacterium</name>
    <dbReference type="NCBI Taxonomy" id="1162706"/>
    <lineage>
        <taxon>Bacteria</taxon>
        <taxon>Bacillati</taxon>
        <taxon>Actinomycetota</taxon>
        <taxon>Thermoleophilia</taxon>
        <taxon>Solirubrobacterales</taxon>
        <taxon>Solirubrobacteraceae</taxon>
        <taxon>environmental samples</taxon>
    </lineage>
</organism>
<proteinExistence type="predicted"/>
<keyword evidence="2" id="KW-0808">Transferase</keyword>
<feature type="compositionally biased region" description="Low complexity" evidence="1">
    <location>
        <begin position="60"/>
        <end position="79"/>
    </location>
</feature>
<feature type="compositionally biased region" description="Basic residues" evidence="1">
    <location>
        <begin position="115"/>
        <end position="127"/>
    </location>
</feature>
<protein>
    <submittedName>
        <fullName evidence="2">COG0110: Acetyltransferase (Isoleucine patch superfamily)</fullName>
    </submittedName>
</protein>
<feature type="compositionally biased region" description="Basic and acidic residues" evidence="1">
    <location>
        <begin position="203"/>
        <end position="217"/>
    </location>
</feature>
<feature type="region of interest" description="Disordered" evidence="1">
    <location>
        <begin position="1"/>
        <end position="217"/>
    </location>
</feature>
<feature type="compositionally biased region" description="Basic residues" evidence="1">
    <location>
        <begin position="148"/>
        <end position="157"/>
    </location>
</feature>
<evidence type="ECO:0000256" key="1">
    <source>
        <dbReference type="SAM" id="MobiDB-lite"/>
    </source>
</evidence>
<feature type="compositionally biased region" description="Low complexity" evidence="1">
    <location>
        <begin position="8"/>
        <end position="40"/>
    </location>
</feature>
<reference evidence="2" key="1">
    <citation type="submission" date="2020-02" db="EMBL/GenBank/DDBJ databases">
        <authorList>
            <person name="Meier V. D."/>
        </authorList>
    </citation>
    <scope>NUCLEOTIDE SEQUENCE</scope>
    <source>
        <strain evidence="2">AVDCRST_MAG69</strain>
    </source>
</reference>
<accession>A0A6J4T5K0</accession>
<feature type="non-terminal residue" evidence="2">
    <location>
        <position position="1"/>
    </location>
</feature>
<gene>
    <name evidence="2" type="ORF">AVDCRST_MAG69-2684</name>
</gene>
<name>A0A6J4T5K0_9ACTN</name>
<feature type="non-terminal residue" evidence="2">
    <location>
        <position position="217"/>
    </location>
</feature>
<evidence type="ECO:0000313" key="2">
    <source>
        <dbReference type="EMBL" id="CAA9514529.1"/>
    </source>
</evidence>
<sequence>GPVALEDPACAPLRAPLAPAARTARRNAQPRPAPRAIRAPGSGVQMAGPRQHPRSPPGGPAAAGSRRAAVRARATARPPGSDHLDRREDLPQPLGHPRRREPRRDRRPLPVRSGLLHRRQRSSLRRPHPPDRRPGLHFAGARQDRRSRLVRRQRGHHERRDDRRALCHRRQRRRHARHPRLLGGGRGARPRGGSQSFARRTPRRADHARRHDDPRRV</sequence>
<dbReference type="GO" id="GO:0016740">
    <property type="term" value="F:transferase activity"/>
    <property type="evidence" value="ECO:0007669"/>
    <property type="project" value="UniProtKB-KW"/>
</dbReference>
<feature type="compositionally biased region" description="Basic and acidic residues" evidence="1">
    <location>
        <begin position="80"/>
        <end position="90"/>
    </location>
</feature>
<dbReference type="EMBL" id="CADCVP010000296">
    <property type="protein sequence ID" value="CAA9514529.1"/>
    <property type="molecule type" value="Genomic_DNA"/>
</dbReference>
<dbReference type="AlphaFoldDB" id="A0A6J4T5K0"/>
<feature type="compositionally biased region" description="Basic residues" evidence="1">
    <location>
        <begin position="166"/>
        <end position="180"/>
    </location>
</feature>